<dbReference type="STRING" id="200378.SAMN05216553_11537"/>
<dbReference type="Gene3D" id="3.30.565.10">
    <property type="entry name" value="Histidine kinase-like ATPase, C-terminal domain"/>
    <property type="match status" value="1"/>
</dbReference>
<protein>
    <submittedName>
        <fullName evidence="3">Anti-sigma regulatory factor (Ser/Thr protein kinase)</fullName>
    </submittedName>
</protein>
<reference evidence="4" key="1">
    <citation type="submission" date="2016-10" db="EMBL/GenBank/DDBJ databases">
        <authorList>
            <person name="Varghese N."/>
            <person name="Submissions S."/>
        </authorList>
    </citation>
    <scope>NUCLEOTIDE SEQUENCE [LARGE SCALE GENOMIC DNA]</scope>
    <source>
        <strain evidence="4">CGMCC 4.3506</strain>
    </source>
</reference>
<dbReference type="CDD" id="cd16936">
    <property type="entry name" value="HATPase_RsbW-like"/>
    <property type="match status" value="1"/>
</dbReference>
<dbReference type="Proteomes" id="UP000199623">
    <property type="component" value="Unassembled WGS sequence"/>
</dbReference>
<keyword evidence="3" id="KW-0418">Kinase</keyword>
<evidence type="ECO:0000256" key="1">
    <source>
        <dbReference type="ARBA" id="ARBA00022527"/>
    </source>
</evidence>
<proteinExistence type="predicted"/>
<keyword evidence="3" id="KW-0808">Transferase</keyword>
<dbReference type="InterPro" id="IPR003594">
    <property type="entry name" value="HATPase_dom"/>
</dbReference>
<dbReference type="GO" id="GO:0004674">
    <property type="term" value="F:protein serine/threonine kinase activity"/>
    <property type="evidence" value="ECO:0007669"/>
    <property type="project" value="UniProtKB-KW"/>
</dbReference>
<feature type="domain" description="Histidine kinase/HSP90-like ATPase" evidence="2">
    <location>
        <begin position="18"/>
        <end position="127"/>
    </location>
</feature>
<keyword evidence="1" id="KW-0723">Serine/threonine-protein kinase</keyword>
<dbReference type="AlphaFoldDB" id="A0A1G7Z815"/>
<accession>A0A1G7Z815</accession>
<dbReference type="EMBL" id="FNCC01000015">
    <property type="protein sequence ID" value="SDH04891.1"/>
    <property type="molecule type" value="Genomic_DNA"/>
</dbReference>
<dbReference type="PANTHER" id="PTHR35526">
    <property type="entry name" value="ANTI-SIGMA-F FACTOR RSBW-RELATED"/>
    <property type="match status" value="1"/>
</dbReference>
<keyword evidence="4" id="KW-1185">Reference proteome</keyword>
<dbReference type="InterPro" id="IPR050267">
    <property type="entry name" value="Anti-sigma-factor_SerPK"/>
</dbReference>
<organism evidence="3 4">
    <name type="scientific">Lentzea fradiae</name>
    <dbReference type="NCBI Taxonomy" id="200378"/>
    <lineage>
        <taxon>Bacteria</taxon>
        <taxon>Bacillati</taxon>
        <taxon>Actinomycetota</taxon>
        <taxon>Actinomycetes</taxon>
        <taxon>Pseudonocardiales</taxon>
        <taxon>Pseudonocardiaceae</taxon>
        <taxon>Lentzea</taxon>
    </lineage>
</organism>
<evidence type="ECO:0000313" key="4">
    <source>
        <dbReference type="Proteomes" id="UP000199623"/>
    </source>
</evidence>
<evidence type="ECO:0000313" key="3">
    <source>
        <dbReference type="EMBL" id="SDH04891.1"/>
    </source>
</evidence>
<dbReference type="PANTHER" id="PTHR35526:SF3">
    <property type="entry name" value="ANTI-SIGMA-F FACTOR RSBW"/>
    <property type="match status" value="1"/>
</dbReference>
<dbReference type="Pfam" id="PF13581">
    <property type="entry name" value="HATPase_c_2"/>
    <property type="match status" value="1"/>
</dbReference>
<sequence>MRVVLNDPLAEVRVTLTAEGGSCARARQLVREAAASWDLPEELADDAQLVVTELVSNGIDHGEGLITLTVRRKDGGMLVEVHDESPEKPLLRPVDPSSARGRGMQLVQALSADWGTTPDSSGKVVWAQLVPDQG</sequence>
<gene>
    <name evidence="3" type="ORF">SAMN05216553_11537</name>
</gene>
<name>A0A1G7Z815_9PSEU</name>
<dbReference type="SUPFAM" id="SSF55874">
    <property type="entry name" value="ATPase domain of HSP90 chaperone/DNA topoisomerase II/histidine kinase"/>
    <property type="match status" value="1"/>
</dbReference>
<dbReference type="InterPro" id="IPR036890">
    <property type="entry name" value="HATPase_C_sf"/>
</dbReference>
<evidence type="ECO:0000259" key="2">
    <source>
        <dbReference type="Pfam" id="PF13581"/>
    </source>
</evidence>